<sequence length="528" mass="59697">MAFLGDLPNELLEAILVSTDVCTLGRCAQVCKRLNALILKSQPLQYLIELATYNLKDGPSSNVGPAKRLRSLRQRRLARNALKEAPREVIQVPEAGTWRHFCGSHLMYTVNSTISIMQIPSESRGIAKKWWTVDLFDINPDSTRAFAMDPDQDLLVIIIERDGHWHMFFRSFCSTRVHPDAQESSIRFPEAMVNDRNPDVGNPIWIRADYVVVHYIGTVGQEERCESVRIINWRTGEFLLTVVEPNACACTFVNDRYVVFAHEDMNTEDPFMLSVVDLSQLPHGFPENALLPKRIPALQAVCRLRLPKKKKIGFWTCIASQIDAEFRTPHSPHPSMLYSTTDEHLILFTIFFGVPTDEGAKLLVPSSTIENCVRQVEDGHVYLFTWEEWGPHGCYLTRSGGSDYNCYVNGTTALLLFRKANAPGNKRFVDCDLLEFARLGARRQLAGHIPKSELGTTKVVKKCAYGRSSVFDSHSIETYLPVRVTKMKVPTIRSPRDMNGVFLGDDCVTVSYRGAVQQVTDTFQIMSF</sequence>
<dbReference type="OrthoDB" id="2746050at2759"/>
<dbReference type="STRING" id="92696.A0A4R0RC97"/>
<keyword evidence="3" id="KW-1185">Reference proteome</keyword>
<proteinExistence type="predicted"/>
<dbReference type="InterPro" id="IPR036047">
    <property type="entry name" value="F-box-like_dom_sf"/>
</dbReference>
<dbReference type="SMART" id="SM00256">
    <property type="entry name" value="FBOX"/>
    <property type="match status" value="1"/>
</dbReference>
<organism evidence="2 3">
    <name type="scientific">Steccherinum ochraceum</name>
    <dbReference type="NCBI Taxonomy" id="92696"/>
    <lineage>
        <taxon>Eukaryota</taxon>
        <taxon>Fungi</taxon>
        <taxon>Dikarya</taxon>
        <taxon>Basidiomycota</taxon>
        <taxon>Agaricomycotina</taxon>
        <taxon>Agaricomycetes</taxon>
        <taxon>Polyporales</taxon>
        <taxon>Steccherinaceae</taxon>
        <taxon>Steccherinum</taxon>
    </lineage>
</organism>
<evidence type="ECO:0000313" key="2">
    <source>
        <dbReference type="EMBL" id="TCD63075.1"/>
    </source>
</evidence>
<protein>
    <recommendedName>
        <fullName evidence="1">F-box domain-containing protein</fullName>
    </recommendedName>
</protein>
<evidence type="ECO:0000313" key="3">
    <source>
        <dbReference type="Proteomes" id="UP000292702"/>
    </source>
</evidence>
<dbReference type="Pfam" id="PF12937">
    <property type="entry name" value="F-box-like"/>
    <property type="match status" value="1"/>
</dbReference>
<dbReference type="InterPro" id="IPR001810">
    <property type="entry name" value="F-box_dom"/>
</dbReference>
<accession>A0A4R0RC97</accession>
<comment type="caution">
    <text evidence="2">The sequence shown here is derived from an EMBL/GenBank/DDBJ whole genome shotgun (WGS) entry which is preliminary data.</text>
</comment>
<reference evidence="2 3" key="1">
    <citation type="submission" date="2018-11" db="EMBL/GenBank/DDBJ databases">
        <title>Genome assembly of Steccherinum ochraceum LE-BIN_3174, the white-rot fungus of the Steccherinaceae family (The Residual Polyporoid clade, Polyporales, Basidiomycota).</title>
        <authorList>
            <person name="Fedorova T.V."/>
            <person name="Glazunova O.A."/>
            <person name="Landesman E.O."/>
            <person name="Moiseenko K.V."/>
            <person name="Psurtseva N.V."/>
            <person name="Savinova O.S."/>
            <person name="Shakhova N.V."/>
            <person name="Tyazhelova T.V."/>
            <person name="Vasina D.V."/>
        </authorList>
    </citation>
    <scope>NUCLEOTIDE SEQUENCE [LARGE SCALE GENOMIC DNA]</scope>
    <source>
        <strain evidence="2 3">LE-BIN_3174</strain>
    </source>
</reference>
<dbReference type="Proteomes" id="UP000292702">
    <property type="component" value="Unassembled WGS sequence"/>
</dbReference>
<dbReference type="SUPFAM" id="SSF81383">
    <property type="entry name" value="F-box domain"/>
    <property type="match status" value="1"/>
</dbReference>
<dbReference type="AlphaFoldDB" id="A0A4R0RC97"/>
<dbReference type="Gene3D" id="1.20.1280.50">
    <property type="match status" value="1"/>
</dbReference>
<dbReference type="CDD" id="cd09917">
    <property type="entry name" value="F-box_SF"/>
    <property type="match status" value="1"/>
</dbReference>
<evidence type="ECO:0000259" key="1">
    <source>
        <dbReference type="PROSITE" id="PS50181"/>
    </source>
</evidence>
<name>A0A4R0RC97_9APHY</name>
<feature type="domain" description="F-box" evidence="1">
    <location>
        <begin position="1"/>
        <end position="47"/>
    </location>
</feature>
<dbReference type="PROSITE" id="PS50181">
    <property type="entry name" value="FBOX"/>
    <property type="match status" value="1"/>
</dbReference>
<dbReference type="EMBL" id="RWJN01000324">
    <property type="protein sequence ID" value="TCD63075.1"/>
    <property type="molecule type" value="Genomic_DNA"/>
</dbReference>
<gene>
    <name evidence="2" type="ORF">EIP91_006031</name>
</gene>